<comment type="catalytic activity">
    <reaction evidence="8">
        <text>Couples ATP hydrolysis with the unwinding of duplex DNA by translocating in the 3'-5' direction.</text>
        <dbReference type="EC" id="5.6.2.4"/>
    </reaction>
</comment>
<dbReference type="PROSITE" id="PS51217">
    <property type="entry name" value="UVRD_HELICASE_CTER"/>
    <property type="match status" value="1"/>
</dbReference>
<dbReference type="InterPro" id="IPR014017">
    <property type="entry name" value="DNA_helicase_UvrD-like_C"/>
</dbReference>
<comment type="similarity">
    <text evidence="1">Belongs to the helicase family. UvrD subfamily.</text>
</comment>
<keyword evidence="15" id="KW-1185">Reference proteome</keyword>
<evidence type="ECO:0000256" key="7">
    <source>
        <dbReference type="ARBA" id="ARBA00023235"/>
    </source>
</evidence>
<dbReference type="PANTHER" id="PTHR11070:SF2">
    <property type="entry name" value="ATP-DEPENDENT DNA HELICASE SRS2"/>
    <property type="match status" value="1"/>
</dbReference>
<evidence type="ECO:0000256" key="4">
    <source>
        <dbReference type="ARBA" id="ARBA00022806"/>
    </source>
</evidence>
<keyword evidence="5 11" id="KW-0067">ATP-binding</keyword>
<evidence type="ECO:0000256" key="2">
    <source>
        <dbReference type="ARBA" id="ARBA00022741"/>
    </source>
</evidence>
<gene>
    <name evidence="14" type="ORF">GS8_2443</name>
</gene>
<evidence type="ECO:0000256" key="9">
    <source>
        <dbReference type="ARBA" id="ARBA00034808"/>
    </source>
</evidence>
<feature type="domain" description="UvrD-like helicase C-terminal" evidence="13">
    <location>
        <begin position="341"/>
        <end position="582"/>
    </location>
</feature>
<feature type="binding site" evidence="11">
    <location>
        <begin position="22"/>
        <end position="29"/>
    </location>
    <ligand>
        <name>ATP</name>
        <dbReference type="ChEBI" id="CHEBI:30616"/>
    </ligand>
</feature>
<dbReference type="CDD" id="cd17932">
    <property type="entry name" value="DEXQc_UvrD"/>
    <property type="match status" value="1"/>
</dbReference>
<name>A0ABQ7HDK7_GEOSE</name>
<keyword evidence="6" id="KW-0238">DNA-binding</keyword>
<evidence type="ECO:0000259" key="13">
    <source>
        <dbReference type="PROSITE" id="PS51217"/>
    </source>
</evidence>
<dbReference type="PROSITE" id="PS51198">
    <property type="entry name" value="UVRD_HELICASE_ATP_BIND"/>
    <property type="match status" value="1"/>
</dbReference>
<comment type="caution">
    <text evidence="14">The sequence shown here is derived from an EMBL/GenBank/DDBJ whole genome shotgun (WGS) entry which is preliminary data.</text>
</comment>
<evidence type="ECO:0000313" key="15">
    <source>
        <dbReference type="Proteomes" id="UP000773850"/>
    </source>
</evidence>
<dbReference type="Gene3D" id="3.40.50.300">
    <property type="entry name" value="P-loop containing nucleotide triphosphate hydrolases"/>
    <property type="match status" value="3"/>
</dbReference>
<proteinExistence type="inferred from homology"/>
<evidence type="ECO:0000256" key="5">
    <source>
        <dbReference type="ARBA" id="ARBA00022840"/>
    </source>
</evidence>
<dbReference type="Proteomes" id="UP000773850">
    <property type="component" value="Unassembled WGS sequence"/>
</dbReference>
<dbReference type="Gene3D" id="1.10.10.160">
    <property type="match status" value="1"/>
</dbReference>
<keyword evidence="2 11" id="KW-0547">Nucleotide-binding</keyword>
<dbReference type="InterPro" id="IPR027417">
    <property type="entry name" value="P-loop_NTPase"/>
</dbReference>
<keyword evidence="4 11" id="KW-0347">Helicase</keyword>
<evidence type="ECO:0000256" key="8">
    <source>
        <dbReference type="ARBA" id="ARBA00034617"/>
    </source>
</evidence>
<evidence type="ECO:0000313" key="14">
    <source>
        <dbReference type="EMBL" id="KAF6510286.1"/>
    </source>
</evidence>
<organism evidence="14 15">
    <name type="scientific">Geobacillus stearothermophilus</name>
    <name type="common">Bacillus stearothermophilus</name>
    <dbReference type="NCBI Taxonomy" id="1422"/>
    <lineage>
        <taxon>Bacteria</taxon>
        <taxon>Bacillati</taxon>
        <taxon>Bacillota</taxon>
        <taxon>Bacilli</taxon>
        <taxon>Bacillales</taxon>
        <taxon>Anoxybacillaceae</taxon>
        <taxon>Geobacillus</taxon>
    </lineage>
</organism>
<protein>
    <recommendedName>
        <fullName evidence="9">DNA 3'-5' helicase</fullName>
        <ecNumber evidence="9">5.6.2.4</ecNumber>
    </recommendedName>
</protein>
<keyword evidence="7" id="KW-0413">Isomerase</keyword>
<evidence type="ECO:0000256" key="11">
    <source>
        <dbReference type="PROSITE-ProRule" id="PRU00560"/>
    </source>
</evidence>
<accession>A0ABQ7HDK7</accession>
<dbReference type="PANTHER" id="PTHR11070">
    <property type="entry name" value="UVRD / RECB / PCRA DNA HELICASE FAMILY MEMBER"/>
    <property type="match status" value="1"/>
</dbReference>
<dbReference type="EC" id="5.6.2.4" evidence="9"/>
<sequence>MNLTEEQQAVINANSRKILVKAGAGTGKTEVLTRRIVRLIEEDPSLSITEMAIITFTNKATEELQARLKNRLYAKWSSCSSESERKRFRYELELLNSSQISTIHKFCKNILSEAGPYYLDDVLFNPNFHIKNDSHKQAITEVIEVWIQEKRANNEPVEHLNIMPVHKLKDILSTSYELLRTKGLDIETVLTRTKRYSSLEERTARRLKIELVELLKRIHEHHYLLKYNSLDVDDLLEYCYKILKNDYGLLRKIQQKYRYIFIDEFQDTSLYQAEMVKLICDGSDNAPALFLVGDLKQSIYEFRGADTDSYSKIEEWIAKDGMVLTLSTNWRSNPSLVVFVNTVFDRIKKKESSNYTFYQEPLKPKEEEAHISFSEISEWILCNPTESQAKQVAEWLKKKLNNDDPSRYCLLFRKNFEIKAFEKEFTKQKIPFKVIGSGDFYNCREIIDALKLLQYLYMPTMSKYVFEALGTIFINYDHNKLDELYRNIKPLIPKFTPAQILDYIYKFTLAHKAYPKQAYANLVKLKQLARDLGFNEHITLGQFIQWLSAMIQAEKDEPQADVLDVDSDDRYVTMMTIHKAKGLEFPIVILPNLDQSISQRALNPEILYHRHQMTLEFCYEKYYSTGTKIVSKNYEEAVNLNQYSIYSEELRVLYVALTRAKEKLVLVGSANCPKSKICYQNWLKID</sequence>
<feature type="domain" description="UvrD-like helicase ATP-binding" evidence="12">
    <location>
        <begin position="1"/>
        <end position="333"/>
    </location>
</feature>
<dbReference type="InterPro" id="IPR014016">
    <property type="entry name" value="UvrD-like_ATP-bd"/>
</dbReference>
<dbReference type="InterPro" id="IPR000212">
    <property type="entry name" value="DNA_helicase_UvrD/REP"/>
</dbReference>
<dbReference type="Gene3D" id="1.10.486.10">
    <property type="entry name" value="PCRA, domain 4"/>
    <property type="match status" value="1"/>
</dbReference>
<evidence type="ECO:0000256" key="3">
    <source>
        <dbReference type="ARBA" id="ARBA00022801"/>
    </source>
</evidence>
<dbReference type="InterPro" id="IPR013986">
    <property type="entry name" value="DExx_box_DNA_helicase_dom_sf"/>
</dbReference>
<comment type="catalytic activity">
    <reaction evidence="10">
        <text>ATP + H2O = ADP + phosphate + H(+)</text>
        <dbReference type="Rhea" id="RHEA:13065"/>
        <dbReference type="ChEBI" id="CHEBI:15377"/>
        <dbReference type="ChEBI" id="CHEBI:15378"/>
        <dbReference type="ChEBI" id="CHEBI:30616"/>
        <dbReference type="ChEBI" id="CHEBI:43474"/>
        <dbReference type="ChEBI" id="CHEBI:456216"/>
        <dbReference type="EC" id="5.6.2.4"/>
    </reaction>
</comment>
<reference evidence="14 15" key="1">
    <citation type="submission" date="2016-03" db="EMBL/GenBank/DDBJ databases">
        <title>Spore heat resistance.</title>
        <authorList>
            <person name="Boekhorst J."/>
            <person name="Berendsen E.M."/>
            <person name="Wells-Bennik M.H."/>
            <person name="Kuipers O.P."/>
        </authorList>
    </citation>
    <scope>NUCLEOTIDE SEQUENCE [LARGE SCALE GENOMIC DNA]</scope>
    <source>
        <strain evidence="14 15">GS8</strain>
    </source>
</reference>
<keyword evidence="3 11" id="KW-0378">Hydrolase</keyword>
<dbReference type="Pfam" id="PF00580">
    <property type="entry name" value="UvrD-helicase"/>
    <property type="match status" value="1"/>
</dbReference>
<dbReference type="Pfam" id="PF13361">
    <property type="entry name" value="UvrD_C"/>
    <property type="match status" value="2"/>
</dbReference>
<dbReference type="EMBL" id="LUCS01000028">
    <property type="protein sequence ID" value="KAF6510286.1"/>
    <property type="molecule type" value="Genomic_DNA"/>
</dbReference>
<evidence type="ECO:0000256" key="6">
    <source>
        <dbReference type="ARBA" id="ARBA00023125"/>
    </source>
</evidence>
<evidence type="ECO:0000259" key="12">
    <source>
        <dbReference type="PROSITE" id="PS51198"/>
    </source>
</evidence>
<dbReference type="SUPFAM" id="SSF52540">
    <property type="entry name" value="P-loop containing nucleoside triphosphate hydrolases"/>
    <property type="match status" value="1"/>
</dbReference>
<evidence type="ECO:0000256" key="10">
    <source>
        <dbReference type="ARBA" id="ARBA00048988"/>
    </source>
</evidence>
<evidence type="ECO:0000256" key="1">
    <source>
        <dbReference type="ARBA" id="ARBA00009922"/>
    </source>
</evidence>